<dbReference type="GO" id="GO:0003700">
    <property type="term" value="F:DNA-binding transcription factor activity"/>
    <property type="evidence" value="ECO:0007669"/>
    <property type="project" value="TreeGrafter"/>
</dbReference>
<dbReference type="OrthoDB" id="9805356at2"/>
<sequence>MQGQSPKPALPCRNLRPDIEPRVGALTDDLPKRRCESLRVAIGNEVRNWRLKRGWRLEELARAAGLSMGAVSRIENGTVSTSLTTLRALSWALGVPISSLLRRSEQQYEAVFKKAGQPIGLRNCPTPAETLGDIEVLSSGIKVEPYLVRLIEQEAHFPTFRHSGMKFLYMLEGAIRYSHGEDHYDLGPGDSLLFEASVLHGPRKLLRGPALYLSIISARP</sequence>
<organism evidence="3 4">
    <name type="scientific">Borborobacter arsenicus</name>
    <dbReference type="NCBI Taxonomy" id="1851146"/>
    <lineage>
        <taxon>Bacteria</taxon>
        <taxon>Pseudomonadati</taxon>
        <taxon>Pseudomonadota</taxon>
        <taxon>Alphaproteobacteria</taxon>
        <taxon>Hyphomicrobiales</taxon>
        <taxon>Phyllobacteriaceae</taxon>
        <taxon>Borborobacter</taxon>
    </lineage>
</organism>
<dbReference type="Pfam" id="PF07883">
    <property type="entry name" value="Cupin_2"/>
    <property type="match status" value="1"/>
</dbReference>
<evidence type="ECO:0000259" key="2">
    <source>
        <dbReference type="PROSITE" id="PS50943"/>
    </source>
</evidence>
<keyword evidence="1" id="KW-0238">DNA-binding</keyword>
<dbReference type="GO" id="GO:0005829">
    <property type="term" value="C:cytosol"/>
    <property type="evidence" value="ECO:0007669"/>
    <property type="project" value="TreeGrafter"/>
</dbReference>
<protein>
    <submittedName>
        <fullName evidence="3">XRE family transcriptional regulator</fullName>
    </submittedName>
</protein>
<feature type="domain" description="HTH cro/C1-type" evidence="2">
    <location>
        <begin position="46"/>
        <end position="100"/>
    </location>
</feature>
<dbReference type="InterPro" id="IPR011051">
    <property type="entry name" value="RmlC_Cupin_sf"/>
</dbReference>
<dbReference type="AlphaFoldDB" id="A0A432VAP7"/>
<dbReference type="SMART" id="SM00530">
    <property type="entry name" value="HTH_XRE"/>
    <property type="match status" value="1"/>
</dbReference>
<dbReference type="PANTHER" id="PTHR46797">
    <property type="entry name" value="HTH-TYPE TRANSCRIPTIONAL REGULATOR"/>
    <property type="match status" value="1"/>
</dbReference>
<dbReference type="Proteomes" id="UP000281647">
    <property type="component" value="Unassembled WGS sequence"/>
</dbReference>
<reference evidence="3 4" key="1">
    <citation type="submission" date="2018-11" db="EMBL/GenBank/DDBJ databases">
        <title>Pseudaminobacter arsenicus sp. nov., an arsenic-resistant bacterium isolated from arsenic-rich aquifers.</title>
        <authorList>
            <person name="Mu Y."/>
        </authorList>
    </citation>
    <scope>NUCLEOTIDE SEQUENCE [LARGE SCALE GENOMIC DNA]</scope>
    <source>
        <strain evidence="3 4">CB3</strain>
    </source>
</reference>
<dbReference type="InterPro" id="IPR001387">
    <property type="entry name" value="Cro/C1-type_HTH"/>
</dbReference>
<name>A0A432VAP7_9HYPH</name>
<dbReference type="Gene3D" id="1.10.260.40">
    <property type="entry name" value="lambda repressor-like DNA-binding domains"/>
    <property type="match status" value="1"/>
</dbReference>
<keyword evidence="4" id="KW-1185">Reference proteome</keyword>
<evidence type="ECO:0000256" key="1">
    <source>
        <dbReference type="ARBA" id="ARBA00023125"/>
    </source>
</evidence>
<dbReference type="InterPro" id="IPR014710">
    <property type="entry name" value="RmlC-like_jellyroll"/>
</dbReference>
<dbReference type="CDD" id="cd00093">
    <property type="entry name" value="HTH_XRE"/>
    <property type="match status" value="1"/>
</dbReference>
<dbReference type="PROSITE" id="PS50943">
    <property type="entry name" value="HTH_CROC1"/>
    <property type="match status" value="1"/>
</dbReference>
<dbReference type="InterPro" id="IPR010982">
    <property type="entry name" value="Lambda_DNA-bd_dom_sf"/>
</dbReference>
<dbReference type="InterPro" id="IPR050807">
    <property type="entry name" value="TransReg_Diox_bact_type"/>
</dbReference>
<comment type="caution">
    <text evidence="3">The sequence shown here is derived from an EMBL/GenBank/DDBJ whole genome shotgun (WGS) entry which is preliminary data.</text>
</comment>
<dbReference type="Gene3D" id="2.60.120.10">
    <property type="entry name" value="Jelly Rolls"/>
    <property type="match status" value="1"/>
</dbReference>
<dbReference type="PANTHER" id="PTHR46797:SF1">
    <property type="entry name" value="METHYLPHOSPHONATE SYNTHASE"/>
    <property type="match status" value="1"/>
</dbReference>
<dbReference type="CDD" id="cd02209">
    <property type="entry name" value="cupin_XRE_C"/>
    <property type="match status" value="1"/>
</dbReference>
<dbReference type="GO" id="GO:0003677">
    <property type="term" value="F:DNA binding"/>
    <property type="evidence" value="ECO:0007669"/>
    <property type="project" value="UniProtKB-KW"/>
</dbReference>
<accession>A0A432VAP7</accession>
<dbReference type="Pfam" id="PF01381">
    <property type="entry name" value="HTH_3"/>
    <property type="match status" value="1"/>
</dbReference>
<evidence type="ECO:0000313" key="3">
    <source>
        <dbReference type="EMBL" id="RUM99220.1"/>
    </source>
</evidence>
<evidence type="ECO:0000313" key="4">
    <source>
        <dbReference type="Proteomes" id="UP000281647"/>
    </source>
</evidence>
<proteinExistence type="predicted"/>
<gene>
    <name evidence="3" type="ORF">EET67_03380</name>
</gene>
<dbReference type="InterPro" id="IPR013096">
    <property type="entry name" value="Cupin_2"/>
</dbReference>
<dbReference type="SUPFAM" id="SSF51182">
    <property type="entry name" value="RmlC-like cupins"/>
    <property type="match status" value="1"/>
</dbReference>
<dbReference type="EMBL" id="RKST01000002">
    <property type="protein sequence ID" value="RUM99220.1"/>
    <property type="molecule type" value="Genomic_DNA"/>
</dbReference>
<dbReference type="SUPFAM" id="SSF47413">
    <property type="entry name" value="lambda repressor-like DNA-binding domains"/>
    <property type="match status" value="1"/>
</dbReference>